<evidence type="ECO:0000313" key="3">
    <source>
        <dbReference type="Proteomes" id="UP000241868"/>
    </source>
</evidence>
<keyword evidence="1" id="KW-0472">Membrane</keyword>
<keyword evidence="3" id="KW-1185">Reference proteome</keyword>
<proteinExistence type="predicted"/>
<dbReference type="RefSeq" id="WP_106739974.1">
    <property type="nucleotide sequence ID" value="NZ_PXYY01000004.1"/>
</dbReference>
<evidence type="ECO:0000256" key="1">
    <source>
        <dbReference type="SAM" id="Phobius"/>
    </source>
</evidence>
<feature type="transmembrane region" description="Helical" evidence="1">
    <location>
        <begin position="73"/>
        <end position="92"/>
    </location>
</feature>
<gene>
    <name evidence="2" type="ORF">C7N83_01005</name>
</gene>
<evidence type="ECO:0000313" key="2">
    <source>
        <dbReference type="EMBL" id="PSJ81288.1"/>
    </source>
</evidence>
<organism evidence="2 3">
    <name type="scientific">Neisseria iguanae</name>
    <dbReference type="NCBI Taxonomy" id="90242"/>
    <lineage>
        <taxon>Bacteria</taxon>
        <taxon>Pseudomonadati</taxon>
        <taxon>Pseudomonadota</taxon>
        <taxon>Betaproteobacteria</taxon>
        <taxon>Neisseriales</taxon>
        <taxon>Neisseriaceae</taxon>
        <taxon>Neisseria</taxon>
    </lineage>
</organism>
<reference evidence="2 3" key="1">
    <citation type="submission" date="2018-03" db="EMBL/GenBank/DDBJ databases">
        <title>Neisseria weixii sp. nov., isolated from the intestinal contents of Tibetan Plateau pika (Ochotona curzoniae) in Yushu, Qinghai Province, China.</title>
        <authorList>
            <person name="Gui Z."/>
        </authorList>
    </citation>
    <scope>NUCLEOTIDE SEQUENCE [LARGE SCALE GENOMIC DNA]</scope>
    <source>
        <strain evidence="2 3">ATCC 51483</strain>
    </source>
</reference>
<dbReference type="EMBL" id="PXYY01000004">
    <property type="protein sequence ID" value="PSJ81288.1"/>
    <property type="molecule type" value="Genomic_DNA"/>
</dbReference>
<dbReference type="AlphaFoldDB" id="A0A2P7U2T7"/>
<comment type="caution">
    <text evidence="2">The sequence shown here is derived from an EMBL/GenBank/DDBJ whole genome shotgun (WGS) entry which is preliminary data.</text>
</comment>
<sequence>MGEFLIELEKQQEAITQAAAELKTYREQILADLLHKTNEQLEESEGHLYGAIQKRIAVHTEAQINEVVKTMRYTMVATVAVCLALILIAKWIF</sequence>
<name>A0A2P7U2T7_9NEIS</name>
<keyword evidence="1" id="KW-0812">Transmembrane</keyword>
<accession>A0A2P7U2T7</accession>
<keyword evidence="1" id="KW-1133">Transmembrane helix</keyword>
<protein>
    <submittedName>
        <fullName evidence="2">Uncharacterized protein</fullName>
    </submittedName>
</protein>
<dbReference type="Proteomes" id="UP000241868">
    <property type="component" value="Unassembled WGS sequence"/>
</dbReference>